<dbReference type="EMBL" id="BGPR01010193">
    <property type="protein sequence ID" value="GBN44777.1"/>
    <property type="molecule type" value="Genomic_DNA"/>
</dbReference>
<comment type="caution">
    <text evidence="2">The sequence shown here is derived from an EMBL/GenBank/DDBJ whole genome shotgun (WGS) entry which is preliminary data.</text>
</comment>
<organism evidence="2 3">
    <name type="scientific">Araneus ventricosus</name>
    <name type="common">Orbweaver spider</name>
    <name type="synonym">Epeira ventricosa</name>
    <dbReference type="NCBI Taxonomy" id="182803"/>
    <lineage>
        <taxon>Eukaryota</taxon>
        <taxon>Metazoa</taxon>
        <taxon>Ecdysozoa</taxon>
        <taxon>Arthropoda</taxon>
        <taxon>Chelicerata</taxon>
        <taxon>Arachnida</taxon>
        <taxon>Araneae</taxon>
        <taxon>Araneomorphae</taxon>
        <taxon>Entelegynae</taxon>
        <taxon>Araneoidea</taxon>
        <taxon>Araneidae</taxon>
        <taxon>Araneus</taxon>
    </lineage>
</organism>
<proteinExistence type="predicted"/>
<evidence type="ECO:0000313" key="2">
    <source>
        <dbReference type="EMBL" id="GBN44786.1"/>
    </source>
</evidence>
<reference evidence="2 3" key="1">
    <citation type="journal article" date="2019" name="Sci. Rep.">
        <title>Orb-weaving spider Araneus ventricosus genome elucidates the spidroin gene catalogue.</title>
        <authorList>
            <person name="Kono N."/>
            <person name="Nakamura H."/>
            <person name="Ohtoshi R."/>
            <person name="Moran D.A.P."/>
            <person name="Shinohara A."/>
            <person name="Yoshida Y."/>
            <person name="Fujiwara M."/>
            <person name="Mori M."/>
            <person name="Tomita M."/>
            <person name="Arakawa K."/>
        </authorList>
    </citation>
    <scope>NUCLEOTIDE SEQUENCE [LARGE SCALE GENOMIC DNA]</scope>
</reference>
<keyword evidence="3" id="KW-1185">Reference proteome</keyword>
<evidence type="ECO:0000313" key="1">
    <source>
        <dbReference type="EMBL" id="GBN44777.1"/>
    </source>
</evidence>
<name>A0A4Y2P450_ARAVE</name>
<protein>
    <submittedName>
        <fullName evidence="2">Uncharacterized protein</fullName>
    </submittedName>
</protein>
<gene>
    <name evidence="2" type="ORF">AVEN_161987_1</name>
    <name evidence="1" type="ORF">AVEN_25084_1</name>
</gene>
<evidence type="ECO:0000313" key="3">
    <source>
        <dbReference type="Proteomes" id="UP000499080"/>
    </source>
</evidence>
<dbReference type="Proteomes" id="UP000499080">
    <property type="component" value="Unassembled WGS sequence"/>
</dbReference>
<dbReference type="AlphaFoldDB" id="A0A4Y2P450"/>
<dbReference type="EMBL" id="BGPR01010195">
    <property type="protein sequence ID" value="GBN44786.1"/>
    <property type="molecule type" value="Genomic_DNA"/>
</dbReference>
<accession>A0A4Y2P450</accession>
<sequence length="115" mass="13230">MIKTRASLEFFVNRILPLHSLLSSYFGENNSDWRMRKSAEGFGIREHTTQIAISFCDKVVAFLLCKLAASLIRQESMFIKSLQQVIANDEVTMRRTCSKLVMQVHCKLVEKMASR</sequence>